<feature type="transmembrane region" description="Helical" evidence="1">
    <location>
        <begin position="345"/>
        <end position="365"/>
    </location>
</feature>
<dbReference type="InterPro" id="IPR018962">
    <property type="entry name" value="DUF1995"/>
</dbReference>
<organism evidence="3 4">
    <name type="scientific">Galdieria yellowstonensis</name>
    <dbReference type="NCBI Taxonomy" id="3028027"/>
    <lineage>
        <taxon>Eukaryota</taxon>
        <taxon>Rhodophyta</taxon>
        <taxon>Bangiophyceae</taxon>
        <taxon>Galdieriales</taxon>
        <taxon>Galdieriaceae</taxon>
        <taxon>Galdieria</taxon>
    </lineage>
</organism>
<dbReference type="InterPro" id="IPR053021">
    <property type="entry name" value="Chloroplast_ADK"/>
</dbReference>
<keyword evidence="1" id="KW-0472">Membrane</keyword>
<dbReference type="PANTHER" id="PTHR35509">
    <property type="entry name" value="DOMAIN PROTEIN, PUTATIVE (DUF1995)-RELATED"/>
    <property type="match status" value="1"/>
</dbReference>
<dbReference type="EMBL" id="JANCYU010000022">
    <property type="protein sequence ID" value="KAK4524242.1"/>
    <property type="molecule type" value="Genomic_DNA"/>
</dbReference>
<comment type="caution">
    <text evidence="3">The sequence shown here is derived from an EMBL/GenBank/DDBJ whole genome shotgun (WGS) entry which is preliminary data.</text>
</comment>
<dbReference type="Pfam" id="PF09353">
    <property type="entry name" value="DUF1995"/>
    <property type="match status" value="1"/>
</dbReference>
<evidence type="ECO:0000256" key="1">
    <source>
        <dbReference type="SAM" id="Phobius"/>
    </source>
</evidence>
<evidence type="ECO:0000313" key="3">
    <source>
        <dbReference type="EMBL" id="KAK4524242.1"/>
    </source>
</evidence>
<evidence type="ECO:0000259" key="2">
    <source>
        <dbReference type="Pfam" id="PF09353"/>
    </source>
</evidence>
<reference evidence="3 4" key="1">
    <citation type="submission" date="2022-07" db="EMBL/GenBank/DDBJ databases">
        <title>Genome-wide signatures of adaptation to extreme environments.</title>
        <authorList>
            <person name="Cho C.H."/>
            <person name="Yoon H.S."/>
        </authorList>
    </citation>
    <scope>NUCLEOTIDE SEQUENCE [LARGE SCALE GENOMIC DNA]</scope>
    <source>
        <strain evidence="3 4">108.79 E11</strain>
    </source>
</reference>
<protein>
    <recommendedName>
        <fullName evidence="2">DUF1995 domain-containing protein</fullName>
    </recommendedName>
</protein>
<sequence length="383" mass="43615">MICGCTSFCHEAVLVAKVVAGRYLGTTFKQNNKAPSVHPRTTTCRRNKLLPCFCTAQENQLPPVLPRMSRYPKSLQEQQHYIQLVVDAVRRHYQSGGSLRKSITLLLPDLNPELDIYDRRFLLRLVWDVVALLVLERQQRVKVLVQGPSVSGGGLPLAVAGLLRYLNEDYQLSQESWNGKLATHVSIGTLEECEDGQEDTFVVITPTNAVSTPITERLEQLTQKYTDKSFLLINPSLKDVPSTNGVMQVRGRKERMEFLQTFEDVFYLRPLYKTGTLYPIQGILLRKYPSPWQVWKMYVDDAQGEHYILLEECQHKPDRQTLTRIFSTSPTTTKKSTENNTTREAARPILFFLSFALLLVSLLLVRNQTTAGLSLPSFWPPTL</sequence>
<name>A0AAV9IA38_9RHOD</name>
<gene>
    <name evidence="3" type="ORF">GAYE_SCF02G2141</name>
</gene>
<dbReference type="AlphaFoldDB" id="A0AAV9IA38"/>
<keyword evidence="1" id="KW-1133">Transmembrane helix</keyword>
<dbReference type="PANTHER" id="PTHR35509:SF6">
    <property type="entry name" value="ADENYLATE KINASE"/>
    <property type="match status" value="1"/>
</dbReference>
<keyword evidence="1" id="KW-0812">Transmembrane</keyword>
<feature type="domain" description="DUF1995" evidence="2">
    <location>
        <begin position="82"/>
        <end position="322"/>
    </location>
</feature>
<evidence type="ECO:0000313" key="4">
    <source>
        <dbReference type="Proteomes" id="UP001300502"/>
    </source>
</evidence>
<accession>A0AAV9IA38</accession>
<dbReference type="Proteomes" id="UP001300502">
    <property type="component" value="Unassembled WGS sequence"/>
</dbReference>
<keyword evidence="4" id="KW-1185">Reference proteome</keyword>
<proteinExistence type="predicted"/>